<reference evidence="2 3" key="1">
    <citation type="submission" date="2020-08" db="EMBL/GenBank/DDBJ databases">
        <title>Sequencing the genomes of 1000 actinobacteria strains.</title>
        <authorList>
            <person name="Klenk H.-P."/>
        </authorList>
    </citation>
    <scope>NUCLEOTIDE SEQUENCE [LARGE SCALE GENOMIC DNA]</scope>
    <source>
        <strain evidence="2 3">DSM 45809</strain>
    </source>
</reference>
<feature type="transmembrane region" description="Helical" evidence="1">
    <location>
        <begin position="7"/>
        <end position="28"/>
    </location>
</feature>
<comment type="caution">
    <text evidence="2">The sequence shown here is derived from an EMBL/GenBank/DDBJ whole genome shotgun (WGS) entry which is preliminary data.</text>
</comment>
<dbReference type="EMBL" id="JACHNB010000001">
    <property type="protein sequence ID" value="MBB4744802.1"/>
    <property type="molecule type" value="Genomic_DNA"/>
</dbReference>
<protein>
    <submittedName>
        <fullName evidence="2">Uncharacterized protein</fullName>
    </submittedName>
</protein>
<accession>A0A7W7H6Y2</accession>
<dbReference type="Proteomes" id="UP000546162">
    <property type="component" value="Unassembled WGS sequence"/>
</dbReference>
<dbReference type="AlphaFoldDB" id="A0A7W7H6Y2"/>
<evidence type="ECO:0000256" key="1">
    <source>
        <dbReference type="SAM" id="Phobius"/>
    </source>
</evidence>
<organism evidence="2 3">
    <name type="scientific">Actinoplanes octamycinicus</name>
    <dbReference type="NCBI Taxonomy" id="135948"/>
    <lineage>
        <taxon>Bacteria</taxon>
        <taxon>Bacillati</taxon>
        <taxon>Actinomycetota</taxon>
        <taxon>Actinomycetes</taxon>
        <taxon>Micromonosporales</taxon>
        <taxon>Micromonosporaceae</taxon>
        <taxon>Actinoplanes</taxon>
    </lineage>
</organism>
<evidence type="ECO:0000313" key="3">
    <source>
        <dbReference type="Proteomes" id="UP000546162"/>
    </source>
</evidence>
<proteinExistence type="predicted"/>
<feature type="transmembrane region" description="Helical" evidence="1">
    <location>
        <begin position="48"/>
        <end position="67"/>
    </location>
</feature>
<keyword evidence="3" id="KW-1185">Reference proteome</keyword>
<evidence type="ECO:0000313" key="2">
    <source>
        <dbReference type="EMBL" id="MBB4744802.1"/>
    </source>
</evidence>
<name>A0A7W7H6Y2_9ACTN</name>
<keyword evidence="1" id="KW-0472">Membrane</keyword>
<gene>
    <name evidence="2" type="ORF">BJY16_008261</name>
</gene>
<sequence length="79" mass="8764">MRRRAAWLFWTETALAAISLIALVLTLVRKDWIELLLGVGPDHGSGSLESLIALGLAAVTVVFALLAGRERRRLRRREA</sequence>
<keyword evidence="1" id="KW-0812">Transmembrane</keyword>
<keyword evidence="1" id="KW-1133">Transmembrane helix</keyword>
<dbReference type="RefSeq" id="WP_185044922.1">
    <property type="nucleotide sequence ID" value="NZ_BAABFG010000005.1"/>
</dbReference>